<dbReference type="PATRIC" id="fig|1283301.3.peg.1635"/>
<dbReference type="AlphaFoldDB" id="S4N2G4"/>
<reference evidence="1 2" key="1">
    <citation type="submission" date="2013-02" db="EMBL/GenBank/DDBJ databases">
        <title>Draft Genome Sequence of Streptomyces afghaniensis, Which Produces Compounds of the Julimycin B-Complex.</title>
        <authorList>
            <person name="Gruening B.A."/>
            <person name="Praeg A."/>
            <person name="Erxleben A."/>
            <person name="Guenther S."/>
            <person name="Fiedler H.-P."/>
            <person name="Goodfellow M."/>
            <person name="Mueller M."/>
        </authorList>
    </citation>
    <scope>NUCLEOTIDE SEQUENCE [LARGE SCALE GENOMIC DNA]</scope>
    <source>
        <strain evidence="1 2">772</strain>
    </source>
</reference>
<evidence type="ECO:0000313" key="2">
    <source>
        <dbReference type="Proteomes" id="UP000015001"/>
    </source>
</evidence>
<dbReference type="PROSITE" id="PS51257">
    <property type="entry name" value="PROKAR_LIPOPROTEIN"/>
    <property type="match status" value="1"/>
</dbReference>
<sequence length="39" mass="3936">MHRGPEVVGLEAEQQLEDPLVGAGAGCSCPAPGCGGTRW</sequence>
<accession>S4N2G4</accession>
<comment type="caution">
    <text evidence="1">The sequence shown here is derived from an EMBL/GenBank/DDBJ whole genome shotgun (WGS) entry which is preliminary data.</text>
</comment>
<dbReference type="HOGENOM" id="CLU_3317393_0_0_11"/>
<organism evidence="1 2">
    <name type="scientific">Streptomyces afghaniensis 772</name>
    <dbReference type="NCBI Taxonomy" id="1283301"/>
    <lineage>
        <taxon>Bacteria</taxon>
        <taxon>Bacillati</taxon>
        <taxon>Actinomycetota</taxon>
        <taxon>Actinomycetes</taxon>
        <taxon>Kitasatosporales</taxon>
        <taxon>Streptomycetaceae</taxon>
        <taxon>Streptomyces</taxon>
    </lineage>
</organism>
<proteinExistence type="predicted"/>
<dbReference type="EMBL" id="AOPY01001327">
    <property type="protein sequence ID" value="EPJ41277.1"/>
    <property type="molecule type" value="Genomic_DNA"/>
</dbReference>
<dbReference type="Proteomes" id="UP000015001">
    <property type="component" value="Unassembled WGS sequence"/>
</dbReference>
<keyword evidence="2" id="KW-1185">Reference proteome</keyword>
<name>S4N2G4_9ACTN</name>
<evidence type="ECO:0000313" key="1">
    <source>
        <dbReference type="EMBL" id="EPJ41277.1"/>
    </source>
</evidence>
<gene>
    <name evidence="1" type="ORF">STAFG_1658</name>
</gene>
<protein>
    <submittedName>
        <fullName evidence="1">Uncharacterized protein</fullName>
    </submittedName>
</protein>